<dbReference type="GO" id="GO:0044718">
    <property type="term" value="P:siderophore transmembrane transport"/>
    <property type="evidence" value="ECO:0007669"/>
    <property type="project" value="TreeGrafter"/>
</dbReference>
<reference evidence="11" key="1">
    <citation type="submission" date="2019-08" db="EMBL/GenBank/DDBJ databases">
        <authorList>
            <person name="Kucharzyk K."/>
            <person name="Murdoch R.W."/>
            <person name="Higgins S."/>
            <person name="Loffler F."/>
        </authorList>
    </citation>
    <scope>NUCLEOTIDE SEQUENCE</scope>
</reference>
<accession>A0A644TIH8</accession>
<keyword evidence="5" id="KW-0798">TonB box</keyword>
<gene>
    <name evidence="11" type="primary">btuB_9</name>
    <name evidence="11" type="ORF">SDC9_12400</name>
</gene>
<evidence type="ECO:0000256" key="2">
    <source>
        <dbReference type="ARBA" id="ARBA00022448"/>
    </source>
</evidence>
<name>A0A644TIH8_9ZZZZ</name>
<keyword evidence="2" id="KW-0813">Transport</keyword>
<dbReference type="SUPFAM" id="SSF56935">
    <property type="entry name" value="Porins"/>
    <property type="match status" value="1"/>
</dbReference>
<keyword evidence="4" id="KW-0732">Signal</keyword>
<dbReference type="GO" id="GO:0015344">
    <property type="term" value="F:siderophore uptake transmembrane transporter activity"/>
    <property type="evidence" value="ECO:0007669"/>
    <property type="project" value="TreeGrafter"/>
</dbReference>
<dbReference type="InterPro" id="IPR039426">
    <property type="entry name" value="TonB-dep_rcpt-like"/>
</dbReference>
<dbReference type="EMBL" id="VSSQ01000033">
    <property type="protein sequence ID" value="MPL66713.1"/>
    <property type="molecule type" value="Genomic_DNA"/>
</dbReference>
<dbReference type="GO" id="GO:0009279">
    <property type="term" value="C:cell outer membrane"/>
    <property type="evidence" value="ECO:0007669"/>
    <property type="project" value="UniProtKB-SubCell"/>
</dbReference>
<evidence type="ECO:0000256" key="1">
    <source>
        <dbReference type="ARBA" id="ARBA00004571"/>
    </source>
</evidence>
<evidence type="ECO:0000256" key="6">
    <source>
        <dbReference type="ARBA" id="ARBA00023136"/>
    </source>
</evidence>
<feature type="domain" description="TonB-dependent receptor plug" evidence="10">
    <location>
        <begin position="82"/>
        <end position="187"/>
    </location>
</feature>
<keyword evidence="8" id="KW-0998">Cell outer membrane</keyword>
<keyword evidence="6" id="KW-0472">Membrane</keyword>
<evidence type="ECO:0000256" key="5">
    <source>
        <dbReference type="ARBA" id="ARBA00023077"/>
    </source>
</evidence>
<dbReference type="PANTHER" id="PTHR30069:SF29">
    <property type="entry name" value="HEMOGLOBIN AND HEMOGLOBIN-HAPTOGLOBIN-BINDING PROTEIN 1-RELATED"/>
    <property type="match status" value="1"/>
</dbReference>
<dbReference type="Pfam" id="PF07715">
    <property type="entry name" value="Plug"/>
    <property type="match status" value="1"/>
</dbReference>
<proteinExistence type="predicted"/>
<evidence type="ECO:0000256" key="7">
    <source>
        <dbReference type="ARBA" id="ARBA00023170"/>
    </source>
</evidence>
<dbReference type="InterPro" id="IPR012910">
    <property type="entry name" value="Plug_dom"/>
</dbReference>
<dbReference type="InterPro" id="IPR037066">
    <property type="entry name" value="Plug_dom_sf"/>
</dbReference>
<dbReference type="PROSITE" id="PS52016">
    <property type="entry name" value="TONB_DEPENDENT_REC_3"/>
    <property type="match status" value="1"/>
</dbReference>
<evidence type="ECO:0000256" key="4">
    <source>
        <dbReference type="ARBA" id="ARBA00022729"/>
    </source>
</evidence>
<evidence type="ECO:0000313" key="11">
    <source>
        <dbReference type="EMBL" id="MPL66713.1"/>
    </source>
</evidence>
<evidence type="ECO:0000256" key="3">
    <source>
        <dbReference type="ARBA" id="ARBA00022692"/>
    </source>
</evidence>
<keyword evidence="3" id="KW-0812">Transmembrane</keyword>
<sequence length="670" mass="76185">MNKTYLKRKNAFRFKRFANKSYSAYNSMHKVVSIGVLSFATLTCAAQKEAVAQGKDTIKINQIADKNLDEVVIWASADEPVNQVAKIITTITREEIGRLRPQSIQDLLSYAASVDIQTRGSHGVQADVSIRGGSFDQSAILLNGINISNPQTGHYSFDIPINISDIERIEILHSPSAIVYGASAFSGGINIITKKNIDKELSAKVEGGSYGLFAGEIGGAYRIKNVDNRLSMGYKQSDGYIENSDYRIFNLLYGSRVNLKENKIDIQLGYNKKNYGANTFYSAAYPNQYDNTSSVLTSVKGEFGSKLKFLPSIYWNRHYDRFELIKNSGKSNNHRSDVLGSNLNMQYHSKLGLTNFGLELRNESILSNVLGLMMSSPIGDYTKKDNRLNLSYMLQHNIKYKGFTMAMGVLGFENTAFKQAFKLYPSLSVDYKINNNINVFSSYSQSSRLPTFTDLYYTTKTHIGNTDLKQEESESVELGSKYRNRYFLSYVSGFWLGGKNMIDWVKKNPDDKWESKNITQISKFGLEVGVKLFLNEIISSLKYPTTLKIDYSRMHQEVIKNEYISNYALNYLRDKLTAQLYLPLYKDKLSTTVSFRYQKRMGQYLKYEDLKPAQKEDYPAFTTMDISINYNLKNFNIYCNMNNIFNTKYFDLGNVPQPGFWLIGGVSINL</sequence>
<dbReference type="Pfam" id="PF00593">
    <property type="entry name" value="TonB_dep_Rec_b-barrel"/>
    <property type="match status" value="1"/>
</dbReference>
<evidence type="ECO:0000256" key="8">
    <source>
        <dbReference type="ARBA" id="ARBA00023237"/>
    </source>
</evidence>
<evidence type="ECO:0000259" key="10">
    <source>
        <dbReference type="Pfam" id="PF07715"/>
    </source>
</evidence>
<dbReference type="Gene3D" id="2.40.170.20">
    <property type="entry name" value="TonB-dependent receptor, beta-barrel domain"/>
    <property type="match status" value="1"/>
</dbReference>
<evidence type="ECO:0000259" key="9">
    <source>
        <dbReference type="Pfam" id="PF00593"/>
    </source>
</evidence>
<dbReference type="PANTHER" id="PTHR30069">
    <property type="entry name" value="TONB-DEPENDENT OUTER MEMBRANE RECEPTOR"/>
    <property type="match status" value="1"/>
</dbReference>
<organism evidence="11">
    <name type="scientific">bioreactor metagenome</name>
    <dbReference type="NCBI Taxonomy" id="1076179"/>
    <lineage>
        <taxon>unclassified sequences</taxon>
        <taxon>metagenomes</taxon>
        <taxon>ecological metagenomes</taxon>
    </lineage>
</organism>
<protein>
    <submittedName>
        <fullName evidence="11">Vitamin B12 transporter BtuB</fullName>
    </submittedName>
</protein>
<dbReference type="InterPro" id="IPR036942">
    <property type="entry name" value="Beta-barrel_TonB_sf"/>
</dbReference>
<dbReference type="Gene3D" id="2.170.130.10">
    <property type="entry name" value="TonB-dependent receptor, plug domain"/>
    <property type="match status" value="1"/>
</dbReference>
<comment type="subcellular location">
    <subcellularLocation>
        <location evidence="1">Cell outer membrane</location>
        <topology evidence="1">Multi-pass membrane protein</topology>
    </subcellularLocation>
</comment>
<dbReference type="AlphaFoldDB" id="A0A644TIH8"/>
<dbReference type="InterPro" id="IPR000531">
    <property type="entry name" value="Beta-barrel_TonB"/>
</dbReference>
<keyword evidence="7" id="KW-0675">Receptor</keyword>
<comment type="caution">
    <text evidence="11">The sequence shown here is derived from an EMBL/GenBank/DDBJ whole genome shotgun (WGS) entry which is preliminary data.</text>
</comment>
<feature type="domain" description="TonB-dependent receptor-like beta-barrel" evidence="9">
    <location>
        <begin position="221"/>
        <end position="644"/>
    </location>
</feature>